<evidence type="ECO:0000256" key="6">
    <source>
        <dbReference type="ARBA" id="ARBA00023002"/>
    </source>
</evidence>
<dbReference type="InterPro" id="IPR002937">
    <property type="entry name" value="Amino_oxidase"/>
</dbReference>
<name>A0A3M0CKS2_9PROT</name>
<dbReference type="SUPFAM" id="SSF51905">
    <property type="entry name" value="FAD/NAD(P)-binding domain"/>
    <property type="match status" value="1"/>
</dbReference>
<comment type="pathway">
    <text evidence="2">Plant hormone metabolism; auxin biosynthesis.</text>
</comment>
<evidence type="ECO:0000256" key="8">
    <source>
        <dbReference type="ARBA" id="ARBA00047321"/>
    </source>
</evidence>
<keyword evidence="6" id="KW-0560">Oxidoreductase</keyword>
<keyword evidence="7" id="KW-0073">Auxin biosynthesis</keyword>
<evidence type="ECO:0000256" key="1">
    <source>
        <dbReference type="ARBA" id="ARBA00001974"/>
    </source>
</evidence>
<evidence type="ECO:0000313" key="12">
    <source>
        <dbReference type="Proteomes" id="UP000271227"/>
    </source>
</evidence>
<dbReference type="OrthoDB" id="9790035at2"/>
<dbReference type="GO" id="GO:0050361">
    <property type="term" value="F:tryptophan 2-monooxygenase activity"/>
    <property type="evidence" value="ECO:0007669"/>
    <property type="project" value="UniProtKB-EC"/>
</dbReference>
<dbReference type="AlphaFoldDB" id="A0A3M0CKS2"/>
<dbReference type="GO" id="GO:0009851">
    <property type="term" value="P:auxin biosynthetic process"/>
    <property type="evidence" value="ECO:0007669"/>
    <property type="project" value="UniProtKB-KW"/>
</dbReference>
<dbReference type="InterPro" id="IPR036188">
    <property type="entry name" value="FAD/NAD-bd_sf"/>
</dbReference>
<sequence length="497" mass="53946">MAAGTEAAPLSRRGFIAGGFAGLTVLAAPGFRGAATANVSDVMILGAGLAGLTAALMLEEAGLKVVVLEGDNRVGGRVFTSNEDEIPGHPEYGASGIGGHYAGVRHMADRFGVPLVRERPRTDPRKGELMYHVKGTGVRPEDWGASPVNPFSDERRRTIPLHSFQFLAAAEVENPLPIGDLEAWQNGTYGDYDISCYDFLKRRGVADPAIELGAGTNMSYGTVARDLSVLMAMQSRNLIRSLYDGDGTFDRIPRAGDGGNQCIPEAMAGGLKSDILLGRHVTGIRSTREGVEAHTRNGRVYRARYCICTLPFSALRLVRIDPCLEGLQAEAVQSLGYTPVFQAHFAPIRKYWAMDGLPPSMWTDRSPGRFMALKNDPSNPDAVTSCMAFVNGAMALYLDRLDPDDAAALILIDLGQMRPSTVGALKLLKTLSWNRNPFAGGAYAYWKPGQITRFSKRMRAPWHRIHFAGEHTAVLNRGMEGAMESGERAAFEVMDRL</sequence>
<dbReference type="InParanoid" id="A0A3M0CKS2"/>
<dbReference type="InterPro" id="IPR050281">
    <property type="entry name" value="Flavin_monoamine_oxidase"/>
</dbReference>
<comment type="caution">
    <text evidence="11">The sequence shown here is derived from an EMBL/GenBank/DDBJ whole genome shotgun (WGS) entry which is preliminary data.</text>
</comment>
<dbReference type="Pfam" id="PF01593">
    <property type="entry name" value="Amino_oxidase"/>
    <property type="match status" value="1"/>
</dbReference>
<proteinExistence type="inferred from homology"/>
<protein>
    <recommendedName>
        <fullName evidence="5">Tryptophan 2-monooxygenase</fullName>
        <ecNumber evidence="4">1.13.12.3</ecNumber>
    </recommendedName>
</protein>
<comment type="cofactor">
    <cofactor evidence="1">
        <name>FAD</name>
        <dbReference type="ChEBI" id="CHEBI:57692"/>
    </cofactor>
</comment>
<dbReference type="PANTHER" id="PTHR10742">
    <property type="entry name" value="FLAVIN MONOAMINE OXIDASE"/>
    <property type="match status" value="1"/>
</dbReference>
<dbReference type="Gene3D" id="3.50.50.60">
    <property type="entry name" value="FAD/NAD(P)-binding domain"/>
    <property type="match status" value="1"/>
</dbReference>
<reference evidence="11 12" key="1">
    <citation type="submission" date="2018-10" db="EMBL/GenBank/DDBJ databases">
        <title>Genomic Encyclopedia of Archaeal and Bacterial Type Strains, Phase II (KMG-II): from individual species to whole genera.</title>
        <authorList>
            <person name="Goeker M."/>
        </authorList>
    </citation>
    <scope>NUCLEOTIDE SEQUENCE [LARGE SCALE GENOMIC DNA]</scope>
    <source>
        <strain evidence="11 12">DSM 25217</strain>
    </source>
</reference>
<evidence type="ECO:0000256" key="9">
    <source>
        <dbReference type="PIRSR" id="PIRSR601613-1"/>
    </source>
</evidence>
<dbReference type="InterPro" id="IPR001613">
    <property type="entry name" value="Flavin_amine_oxidase"/>
</dbReference>
<dbReference type="PANTHER" id="PTHR10742:SF410">
    <property type="entry name" value="LYSINE-SPECIFIC HISTONE DEMETHYLASE 2"/>
    <property type="match status" value="1"/>
</dbReference>
<evidence type="ECO:0000256" key="3">
    <source>
        <dbReference type="ARBA" id="ARBA00005833"/>
    </source>
</evidence>
<comment type="similarity">
    <text evidence="3">Belongs to the tryptophan 2-monooxygenase family.</text>
</comment>
<evidence type="ECO:0000313" key="11">
    <source>
        <dbReference type="EMBL" id="RMB07626.1"/>
    </source>
</evidence>
<feature type="binding site" evidence="9">
    <location>
        <position position="281"/>
    </location>
    <ligand>
        <name>FAD</name>
        <dbReference type="ChEBI" id="CHEBI:57692"/>
    </ligand>
</feature>
<evidence type="ECO:0000259" key="10">
    <source>
        <dbReference type="Pfam" id="PF01593"/>
    </source>
</evidence>
<dbReference type="PROSITE" id="PS51318">
    <property type="entry name" value="TAT"/>
    <property type="match status" value="1"/>
</dbReference>
<dbReference type="InterPro" id="IPR006311">
    <property type="entry name" value="TAT_signal"/>
</dbReference>
<feature type="domain" description="Amine oxidase" evidence="10">
    <location>
        <begin position="49"/>
        <end position="493"/>
    </location>
</feature>
<dbReference type="EMBL" id="REFR01000011">
    <property type="protein sequence ID" value="RMB07626.1"/>
    <property type="molecule type" value="Genomic_DNA"/>
</dbReference>
<dbReference type="EC" id="1.13.12.3" evidence="4"/>
<evidence type="ECO:0000256" key="4">
    <source>
        <dbReference type="ARBA" id="ARBA00012535"/>
    </source>
</evidence>
<organism evidence="11 12">
    <name type="scientific">Eilatimonas milleporae</name>
    <dbReference type="NCBI Taxonomy" id="911205"/>
    <lineage>
        <taxon>Bacteria</taxon>
        <taxon>Pseudomonadati</taxon>
        <taxon>Pseudomonadota</taxon>
        <taxon>Alphaproteobacteria</taxon>
        <taxon>Kordiimonadales</taxon>
        <taxon>Kordiimonadaceae</taxon>
        <taxon>Eilatimonas</taxon>
    </lineage>
</organism>
<comment type="catalytic activity">
    <reaction evidence="8">
        <text>L-tryptophan + O2 = indole-3-acetamide + CO2 + H2O</text>
        <dbReference type="Rhea" id="RHEA:16165"/>
        <dbReference type="ChEBI" id="CHEBI:15377"/>
        <dbReference type="ChEBI" id="CHEBI:15379"/>
        <dbReference type="ChEBI" id="CHEBI:16031"/>
        <dbReference type="ChEBI" id="CHEBI:16526"/>
        <dbReference type="ChEBI" id="CHEBI:57912"/>
        <dbReference type="EC" id="1.13.12.3"/>
    </reaction>
</comment>
<dbReference type="Proteomes" id="UP000271227">
    <property type="component" value="Unassembled WGS sequence"/>
</dbReference>
<accession>A0A3M0CKS2</accession>
<evidence type="ECO:0000256" key="2">
    <source>
        <dbReference type="ARBA" id="ARBA00004814"/>
    </source>
</evidence>
<evidence type="ECO:0000256" key="7">
    <source>
        <dbReference type="ARBA" id="ARBA00023070"/>
    </source>
</evidence>
<evidence type="ECO:0000256" key="5">
    <source>
        <dbReference type="ARBA" id="ARBA00017871"/>
    </source>
</evidence>
<feature type="binding site" evidence="9">
    <location>
        <position position="389"/>
    </location>
    <ligand>
        <name>substrate</name>
    </ligand>
</feature>
<dbReference type="RefSeq" id="WP_121938428.1">
    <property type="nucleotide sequence ID" value="NZ_REFR01000011.1"/>
</dbReference>
<feature type="binding site" evidence="9">
    <location>
        <position position="470"/>
    </location>
    <ligand>
        <name>FAD</name>
        <dbReference type="ChEBI" id="CHEBI:57692"/>
    </ligand>
</feature>
<gene>
    <name evidence="11" type="ORF">BXY39_1712</name>
</gene>
<dbReference type="SUPFAM" id="SSF54373">
    <property type="entry name" value="FAD-linked reductases, C-terminal domain"/>
    <property type="match status" value="1"/>
</dbReference>
<dbReference type="PRINTS" id="PR00757">
    <property type="entry name" value="AMINEOXDASEF"/>
</dbReference>
<keyword evidence="12" id="KW-1185">Reference proteome</keyword>